<dbReference type="GO" id="GO:0015031">
    <property type="term" value="P:protein transport"/>
    <property type="evidence" value="ECO:0007669"/>
    <property type="project" value="TreeGrafter"/>
</dbReference>
<dbReference type="EMBL" id="BMAT01007650">
    <property type="protein sequence ID" value="GFR68422.1"/>
    <property type="molecule type" value="Genomic_DNA"/>
</dbReference>
<proteinExistence type="inferred from homology"/>
<dbReference type="SUPFAM" id="SSF81296">
    <property type="entry name" value="E set domains"/>
    <property type="match status" value="1"/>
</dbReference>
<dbReference type="InterPro" id="IPR014756">
    <property type="entry name" value="Ig_E-set"/>
</dbReference>
<dbReference type="AlphaFoldDB" id="A0AAV4F4Y6"/>
<comment type="similarity">
    <text evidence="1">Belongs to the arrestin family.</text>
</comment>
<evidence type="ECO:0000313" key="4">
    <source>
        <dbReference type="Proteomes" id="UP000762676"/>
    </source>
</evidence>
<dbReference type="InterPro" id="IPR011021">
    <property type="entry name" value="Arrestin-like_N"/>
</dbReference>
<organism evidence="3 4">
    <name type="scientific">Elysia marginata</name>
    <dbReference type="NCBI Taxonomy" id="1093978"/>
    <lineage>
        <taxon>Eukaryota</taxon>
        <taxon>Metazoa</taxon>
        <taxon>Spiralia</taxon>
        <taxon>Lophotrochozoa</taxon>
        <taxon>Mollusca</taxon>
        <taxon>Gastropoda</taxon>
        <taxon>Heterobranchia</taxon>
        <taxon>Euthyneura</taxon>
        <taxon>Panpulmonata</taxon>
        <taxon>Sacoglossa</taxon>
        <taxon>Placobranchoidea</taxon>
        <taxon>Plakobranchidae</taxon>
        <taxon>Elysia</taxon>
    </lineage>
</organism>
<accession>A0AAV4F4Y6</accession>
<dbReference type="InterPro" id="IPR050357">
    <property type="entry name" value="Arrestin_domain-protein"/>
</dbReference>
<dbReference type="PANTHER" id="PTHR11188">
    <property type="entry name" value="ARRESTIN DOMAIN CONTAINING PROTEIN"/>
    <property type="match status" value="1"/>
</dbReference>
<evidence type="ECO:0000313" key="3">
    <source>
        <dbReference type="EMBL" id="GFR68422.1"/>
    </source>
</evidence>
<gene>
    <name evidence="3" type="ORF">ElyMa_003732000</name>
</gene>
<protein>
    <submittedName>
        <fullName evidence="3">Arrestin domain-containing protein A-like</fullName>
    </submittedName>
</protein>
<dbReference type="Gene3D" id="2.60.40.640">
    <property type="match status" value="1"/>
</dbReference>
<dbReference type="GO" id="GO:0005737">
    <property type="term" value="C:cytoplasm"/>
    <property type="evidence" value="ECO:0007669"/>
    <property type="project" value="TreeGrafter"/>
</dbReference>
<sequence length="369" mass="40927">MNNEMHVRTAKGEYTPGSVVNGAVYLHIGSPTEATGVKISFKGIEKCTYEYDCDGRKSMKNETVHVYIQEVTLYSQAECFQFGCYVFPFRFELPFDAPGSFQCIGSSLKGSWTADISYKIQAHAEGADAIQASQTVVVYQTDEQALSERAFGSAQEATVEVPRFLLSNKSIHITTKLIDNFVETGSNMQLRLIVTNETRVTVTGFSVKLVRYFRLFLKDASVKGSLLENMEMVGDLCHIAPEHGPHVVLTLAGSSDSVMMGNAGLDRLQIPLRERMSGQSVDIAPSVSAKHTCNRYELEVSLTFSNNHTELLTLPVPGVLPKKNKRWSNWKPPEWVYNTETKLSSSPFSVPSQVLRTEAFAGLPSFQLL</sequence>
<name>A0AAV4F4Y6_9GAST</name>
<dbReference type="InterPro" id="IPR014752">
    <property type="entry name" value="Arrestin-like_C"/>
</dbReference>
<dbReference type="Pfam" id="PF00339">
    <property type="entry name" value="Arrestin_N"/>
    <property type="match status" value="1"/>
</dbReference>
<feature type="domain" description="Arrestin-like N-terminal" evidence="2">
    <location>
        <begin position="11"/>
        <end position="133"/>
    </location>
</feature>
<evidence type="ECO:0000259" key="2">
    <source>
        <dbReference type="Pfam" id="PF00339"/>
    </source>
</evidence>
<dbReference type="Proteomes" id="UP000762676">
    <property type="component" value="Unassembled WGS sequence"/>
</dbReference>
<dbReference type="PANTHER" id="PTHR11188:SF17">
    <property type="entry name" value="FI21816P1"/>
    <property type="match status" value="1"/>
</dbReference>
<reference evidence="3 4" key="1">
    <citation type="journal article" date="2021" name="Elife">
        <title>Chloroplast acquisition without the gene transfer in kleptoplastic sea slugs, Plakobranchus ocellatus.</title>
        <authorList>
            <person name="Maeda T."/>
            <person name="Takahashi S."/>
            <person name="Yoshida T."/>
            <person name="Shimamura S."/>
            <person name="Takaki Y."/>
            <person name="Nagai Y."/>
            <person name="Toyoda A."/>
            <person name="Suzuki Y."/>
            <person name="Arimoto A."/>
            <person name="Ishii H."/>
            <person name="Satoh N."/>
            <person name="Nishiyama T."/>
            <person name="Hasebe M."/>
            <person name="Maruyama T."/>
            <person name="Minagawa J."/>
            <person name="Obokata J."/>
            <person name="Shigenobu S."/>
        </authorList>
    </citation>
    <scope>NUCLEOTIDE SEQUENCE [LARGE SCALE GENOMIC DNA]</scope>
</reference>
<comment type="caution">
    <text evidence="3">The sequence shown here is derived from an EMBL/GenBank/DDBJ whole genome shotgun (WGS) entry which is preliminary data.</text>
</comment>
<keyword evidence="4" id="KW-1185">Reference proteome</keyword>
<evidence type="ECO:0000256" key="1">
    <source>
        <dbReference type="ARBA" id="ARBA00005298"/>
    </source>
</evidence>